<dbReference type="AlphaFoldDB" id="U2Z0L9"/>
<accession>U2Z0L9</accession>
<evidence type="ECO:0000313" key="2">
    <source>
        <dbReference type="Proteomes" id="UP000016566"/>
    </source>
</evidence>
<dbReference type="EMBL" id="BATB01000005">
    <property type="protein sequence ID" value="GAD54642.1"/>
    <property type="molecule type" value="Genomic_DNA"/>
</dbReference>
<comment type="caution">
    <text evidence="1">The sequence shown here is derived from an EMBL/GenBank/DDBJ whole genome shotgun (WGS) entry which is preliminary data.</text>
</comment>
<evidence type="ECO:0000313" key="1">
    <source>
        <dbReference type="EMBL" id="GAD54642.1"/>
    </source>
</evidence>
<sequence length="49" mass="5417">MDKIDPDWIAQVTEEAMTSEALEAIRAEAGRFAYKMEGAMRDDLGQPAS</sequence>
<proteinExistence type="predicted"/>
<name>U2Z0L9_9RHOB</name>
<protein>
    <submittedName>
        <fullName evidence="1">Uncharacterized protein</fullName>
    </submittedName>
</protein>
<gene>
    <name evidence="1" type="ORF">MBELCI_0694</name>
</gene>
<organism evidence="1 2">
    <name type="scientific">Limimaricola cinnabarinus LL-001</name>
    <dbReference type="NCBI Taxonomy" id="1337093"/>
    <lineage>
        <taxon>Bacteria</taxon>
        <taxon>Pseudomonadati</taxon>
        <taxon>Pseudomonadota</taxon>
        <taxon>Alphaproteobacteria</taxon>
        <taxon>Rhodobacterales</taxon>
        <taxon>Paracoccaceae</taxon>
        <taxon>Limimaricola</taxon>
    </lineage>
</organism>
<dbReference type="Proteomes" id="UP000016566">
    <property type="component" value="Unassembled WGS sequence"/>
</dbReference>
<reference evidence="1" key="1">
    <citation type="journal article" date="2013" name="Genome Announc.">
        <title>Draft Genome Sequence of Loktanella cinnabarina LL-001T, Isolated from Deep-Sea Floor Sediment.</title>
        <authorList>
            <person name="Nishi S."/>
            <person name="Tsubouchi T."/>
            <person name="Takaki Y."/>
            <person name="Koyanagi R."/>
            <person name="Satoh N."/>
            <person name="Maruyama T."/>
            <person name="Hatada Y."/>
        </authorList>
    </citation>
    <scope>NUCLEOTIDE SEQUENCE [LARGE SCALE GENOMIC DNA]</scope>
    <source>
        <strain evidence="1">LL-001</strain>
    </source>
</reference>
<keyword evidence="2" id="KW-1185">Reference proteome</keyword>